<keyword evidence="2" id="KW-1185">Reference proteome</keyword>
<protein>
    <submittedName>
        <fullName evidence="1">Uncharacterized protein</fullName>
    </submittedName>
</protein>
<dbReference type="InterPro" id="IPR002347">
    <property type="entry name" value="SDR_fam"/>
</dbReference>
<reference evidence="1" key="2">
    <citation type="submission" date="2020-09" db="EMBL/GenBank/DDBJ databases">
        <authorList>
            <person name="Sun Q."/>
            <person name="Ohkuma M."/>
        </authorList>
    </citation>
    <scope>NUCLEOTIDE SEQUENCE</scope>
    <source>
        <strain evidence="1">JCM 4125</strain>
    </source>
</reference>
<evidence type="ECO:0000313" key="1">
    <source>
        <dbReference type="EMBL" id="GGT80610.1"/>
    </source>
</evidence>
<dbReference type="PANTHER" id="PTHR43544:SF35">
    <property type="entry name" value="C-FACTOR-RELATED"/>
    <property type="match status" value="1"/>
</dbReference>
<accession>A0A918LZV0</accession>
<dbReference type="Proteomes" id="UP000646776">
    <property type="component" value="Unassembled WGS sequence"/>
</dbReference>
<dbReference type="GO" id="GO:0016491">
    <property type="term" value="F:oxidoreductase activity"/>
    <property type="evidence" value="ECO:0007669"/>
    <property type="project" value="TreeGrafter"/>
</dbReference>
<organism evidence="1 2">
    <name type="scientific">Streptomyces phaeofaciens</name>
    <dbReference type="NCBI Taxonomy" id="68254"/>
    <lineage>
        <taxon>Bacteria</taxon>
        <taxon>Bacillati</taxon>
        <taxon>Actinomycetota</taxon>
        <taxon>Actinomycetes</taxon>
        <taxon>Kitasatosporales</taxon>
        <taxon>Streptomycetaceae</taxon>
        <taxon>Streptomyces</taxon>
    </lineage>
</organism>
<reference evidence="1" key="1">
    <citation type="journal article" date="2014" name="Int. J. Syst. Evol. Microbiol.">
        <title>Complete genome sequence of Corynebacterium casei LMG S-19264T (=DSM 44701T), isolated from a smear-ripened cheese.</title>
        <authorList>
            <consortium name="US DOE Joint Genome Institute (JGI-PGF)"/>
            <person name="Walter F."/>
            <person name="Albersmeier A."/>
            <person name="Kalinowski J."/>
            <person name="Ruckert C."/>
        </authorList>
    </citation>
    <scope>NUCLEOTIDE SEQUENCE</scope>
    <source>
        <strain evidence="1">JCM 4125</strain>
    </source>
</reference>
<dbReference type="Pfam" id="PF13561">
    <property type="entry name" value="adh_short_C2"/>
    <property type="match status" value="1"/>
</dbReference>
<proteinExistence type="predicted"/>
<dbReference type="GO" id="GO:0005737">
    <property type="term" value="C:cytoplasm"/>
    <property type="evidence" value="ECO:0007669"/>
    <property type="project" value="TreeGrafter"/>
</dbReference>
<evidence type="ECO:0000313" key="2">
    <source>
        <dbReference type="Proteomes" id="UP000646776"/>
    </source>
</evidence>
<dbReference type="EMBL" id="BMSA01000026">
    <property type="protein sequence ID" value="GGT80610.1"/>
    <property type="molecule type" value="Genomic_DNA"/>
</dbReference>
<name>A0A918LZV0_9ACTN</name>
<dbReference type="AlphaFoldDB" id="A0A918LZV0"/>
<gene>
    <name evidence="1" type="ORF">GCM10010226_68930</name>
</gene>
<dbReference type="SUPFAM" id="SSF51735">
    <property type="entry name" value="NAD(P)-binding Rossmann-fold domains"/>
    <property type="match status" value="1"/>
</dbReference>
<dbReference type="PANTHER" id="PTHR43544">
    <property type="entry name" value="SHORT-CHAIN DEHYDROGENASE/REDUCTASE"/>
    <property type="match status" value="1"/>
</dbReference>
<comment type="caution">
    <text evidence="1">The sequence shown here is derived from an EMBL/GenBank/DDBJ whole genome shotgun (WGS) entry which is preliminary data.</text>
</comment>
<dbReference type="Gene3D" id="3.40.50.720">
    <property type="entry name" value="NAD(P)-binding Rossmann-like Domain"/>
    <property type="match status" value="1"/>
</dbReference>
<dbReference type="InterPro" id="IPR051468">
    <property type="entry name" value="Fungal_SecMetab_SDRs"/>
</dbReference>
<sequence length="66" mass="6276">MNVSGEGGSLAGMSGGTPAHSVSKAGLNALTRLPAGELRADGVLVDAVCPGWVATDMGGAGGRPVA</sequence>
<dbReference type="InterPro" id="IPR036291">
    <property type="entry name" value="NAD(P)-bd_dom_sf"/>
</dbReference>
<dbReference type="PRINTS" id="PR00081">
    <property type="entry name" value="GDHRDH"/>
</dbReference>